<comment type="caution">
    <text evidence="6">The sequence shown here is derived from an EMBL/GenBank/DDBJ whole genome shotgun (WGS) entry which is preliminary data.</text>
</comment>
<dbReference type="CDD" id="cd13963">
    <property type="entry name" value="PT_UbiA_2"/>
    <property type="match status" value="1"/>
</dbReference>
<organism evidence="6 7">
    <name type="scientific">Candidatus Gottesmanbacteria bacterium RIFCSPHIGHO2_01_FULL_47_48</name>
    <dbReference type="NCBI Taxonomy" id="1798381"/>
    <lineage>
        <taxon>Bacteria</taxon>
        <taxon>Candidatus Gottesmaniibacteriota</taxon>
    </lineage>
</organism>
<dbReference type="GO" id="GO:0016765">
    <property type="term" value="F:transferase activity, transferring alkyl or aryl (other than methyl) groups"/>
    <property type="evidence" value="ECO:0007669"/>
    <property type="project" value="InterPro"/>
</dbReference>
<keyword evidence="3 5" id="KW-1133">Transmembrane helix</keyword>
<feature type="transmembrane region" description="Helical" evidence="5">
    <location>
        <begin position="161"/>
        <end position="177"/>
    </location>
</feature>
<evidence type="ECO:0008006" key="8">
    <source>
        <dbReference type="Google" id="ProtNLM"/>
    </source>
</evidence>
<name>A0A1F6A5L5_9BACT</name>
<evidence type="ECO:0000256" key="4">
    <source>
        <dbReference type="ARBA" id="ARBA00023136"/>
    </source>
</evidence>
<sequence>MAKTFYYLLKEARPRQWIKNAVVFTAVFFSGQLLNFPLLQTTIIAYISFCLVSSSIYYINDLTDIEKDRLHPFKRNRPIAAGKISKNLALATLIVLIAGGVLTASLISLPFLMVIAAYYALHLSYSFVLKNIMLLDILAIAAGFIIRVFGGEVATGYHINFWLFLTVISVSLFLAIGKRRSELTLMSGWEGGIPARTRATLSRYSERMLDVYLSMFANSAWLTYALYTFLAPPPILRKSFQVLLDDSNLYLFQERKWMVVTIPFVIFGIMRYLQLIYEKNEGESPEKVLLSDRPLIITAIITGSLVFGIIYIIGK</sequence>
<protein>
    <recommendedName>
        <fullName evidence="8">Phosphoribose diphosphate--decaprenyl-phosphate phosphoribosyltransferase</fullName>
    </recommendedName>
</protein>
<keyword evidence="2 5" id="KW-0812">Transmembrane</keyword>
<dbReference type="InterPro" id="IPR000537">
    <property type="entry name" value="UbiA_prenyltransferase"/>
</dbReference>
<evidence type="ECO:0000256" key="5">
    <source>
        <dbReference type="SAM" id="Phobius"/>
    </source>
</evidence>
<feature type="transmembrane region" description="Helical" evidence="5">
    <location>
        <begin position="257"/>
        <end position="275"/>
    </location>
</feature>
<keyword evidence="4 5" id="KW-0472">Membrane</keyword>
<dbReference type="STRING" id="1798381.A2721_01215"/>
<feature type="transmembrane region" description="Helical" evidence="5">
    <location>
        <begin position="211"/>
        <end position="236"/>
    </location>
</feature>
<dbReference type="InterPro" id="IPR044878">
    <property type="entry name" value="UbiA_sf"/>
</dbReference>
<proteinExistence type="predicted"/>
<dbReference type="InterPro" id="IPR050475">
    <property type="entry name" value="Prenyltransferase_related"/>
</dbReference>
<dbReference type="AlphaFoldDB" id="A0A1F6A5L5"/>
<feature type="transmembrane region" description="Helical" evidence="5">
    <location>
        <begin position="295"/>
        <end position="314"/>
    </location>
</feature>
<dbReference type="Pfam" id="PF01040">
    <property type="entry name" value="UbiA"/>
    <property type="match status" value="1"/>
</dbReference>
<dbReference type="PANTHER" id="PTHR42723:SF1">
    <property type="entry name" value="CHLOROPHYLL SYNTHASE, CHLOROPLASTIC"/>
    <property type="match status" value="1"/>
</dbReference>
<evidence type="ECO:0000256" key="3">
    <source>
        <dbReference type="ARBA" id="ARBA00022989"/>
    </source>
</evidence>
<feature type="transmembrane region" description="Helical" evidence="5">
    <location>
        <begin position="127"/>
        <end position="149"/>
    </location>
</feature>
<feature type="transmembrane region" description="Helical" evidence="5">
    <location>
        <begin position="88"/>
        <end position="121"/>
    </location>
</feature>
<evidence type="ECO:0000256" key="2">
    <source>
        <dbReference type="ARBA" id="ARBA00022692"/>
    </source>
</evidence>
<evidence type="ECO:0000256" key="1">
    <source>
        <dbReference type="ARBA" id="ARBA00004141"/>
    </source>
</evidence>
<gene>
    <name evidence="6" type="ORF">A2721_01215</name>
</gene>
<comment type="subcellular location">
    <subcellularLocation>
        <location evidence="1">Membrane</location>
        <topology evidence="1">Multi-pass membrane protein</topology>
    </subcellularLocation>
</comment>
<dbReference type="GO" id="GO:0016020">
    <property type="term" value="C:membrane"/>
    <property type="evidence" value="ECO:0007669"/>
    <property type="project" value="UniProtKB-SubCell"/>
</dbReference>
<dbReference type="PANTHER" id="PTHR42723">
    <property type="entry name" value="CHLOROPHYLL SYNTHASE"/>
    <property type="match status" value="1"/>
</dbReference>
<dbReference type="Gene3D" id="1.10.357.140">
    <property type="entry name" value="UbiA prenyltransferase"/>
    <property type="match status" value="1"/>
</dbReference>
<accession>A0A1F6A5L5</accession>
<evidence type="ECO:0000313" key="7">
    <source>
        <dbReference type="Proteomes" id="UP000177871"/>
    </source>
</evidence>
<dbReference type="Proteomes" id="UP000177871">
    <property type="component" value="Unassembled WGS sequence"/>
</dbReference>
<dbReference type="EMBL" id="MFJK01000003">
    <property type="protein sequence ID" value="OGG19774.1"/>
    <property type="molecule type" value="Genomic_DNA"/>
</dbReference>
<reference evidence="6 7" key="1">
    <citation type="journal article" date="2016" name="Nat. Commun.">
        <title>Thousands of microbial genomes shed light on interconnected biogeochemical processes in an aquifer system.</title>
        <authorList>
            <person name="Anantharaman K."/>
            <person name="Brown C.T."/>
            <person name="Hug L.A."/>
            <person name="Sharon I."/>
            <person name="Castelle C.J."/>
            <person name="Probst A.J."/>
            <person name="Thomas B.C."/>
            <person name="Singh A."/>
            <person name="Wilkins M.J."/>
            <person name="Karaoz U."/>
            <person name="Brodie E.L."/>
            <person name="Williams K.H."/>
            <person name="Hubbard S.S."/>
            <person name="Banfield J.F."/>
        </authorList>
    </citation>
    <scope>NUCLEOTIDE SEQUENCE [LARGE SCALE GENOMIC DNA]</scope>
</reference>
<feature type="transmembrane region" description="Helical" evidence="5">
    <location>
        <begin position="43"/>
        <end position="60"/>
    </location>
</feature>
<dbReference type="NCBIfam" id="NF008978">
    <property type="entry name" value="PRK12324.1-4"/>
    <property type="match status" value="1"/>
</dbReference>
<evidence type="ECO:0000313" key="6">
    <source>
        <dbReference type="EMBL" id="OGG19774.1"/>
    </source>
</evidence>